<dbReference type="Pfam" id="PF08281">
    <property type="entry name" value="Sigma70_r4_2"/>
    <property type="match status" value="1"/>
</dbReference>
<dbReference type="PANTHER" id="PTHR43133:SF8">
    <property type="entry name" value="RNA POLYMERASE SIGMA FACTOR HI_1459-RELATED"/>
    <property type="match status" value="1"/>
</dbReference>
<comment type="caution">
    <text evidence="8">The sequence shown here is derived from an EMBL/GenBank/DDBJ whole genome shotgun (WGS) entry which is preliminary data.</text>
</comment>
<keyword evidence="4" id="KW-0238">DNA-binding</keyword>
<keyword evidence="5" id="KW-0804">Transcription</keyword>
<dbReference type="InterPro" id="IPR013324">
    <property type="entry name" value="RNA_pol_sigma_r3/r4-like"/>
</dbReference>
<keyword evidence="9" id="KW-1185">Reference proteome</keyword>
<dbReference type="InterPro" id="IPR007627">
    <property type="entry name" value="RNA_pol_sigma70_r2"/>
</dbReference>
<keyword evidence="3" id="KW-0731">Sigma factor</keyword>
<dbReference type="NCBIfam" id="TIGR02937">
    <property type="entry name" value="sigma70-ECF"/>
    <property type="match status" value="1"/>
</dbReference>
<dbReference type="CDD" id="cd06171">
    <property type="entry name" value="Sigma70_r4"/>
    <property type="match status" value="1"/>
</dbReference>
<dbReference type="Pfam" id="PF04542">
    <property type="entry name" value="Sigma70_r2"/>
    <property type="match status" value="1"/>
</dbReference>
<evidence type="ECO:0000259" key="6">
    <source>
        <dbReference type="Pfam" id="PF04542"/>
    </source>
</evidence>
<evidence type="ECO:0000256" key="1">
    <source>
        <dbReference type="ARBA" id="ARBA00010641"/>
    </source>
</evidence>
<comment type="similarity">
    <text evidence="1">Belongs to the sigma-70 factor family. ECF subfamily.</text>
</comment>
<dbReference type="Proteomes" id="UP001500394">
    <property type="component" value="Unassembled WGS sequence"/>
</dbReference>
<sequence>MAISLRYVKNEMEAEDVVNESFVKIFQKLDNFQILDEEKALEKSFKGWIARITVNTSIDKLRAQKTALDLDEVNESDLLYDSVAVTSKLDVSDILKLLDKLPEIQRIIFNLYEIEGYSHEEISKQINIPESTCRTYLTRAKAKLRMLYQQQFGNMENIKVS</sequence>
<name>A0ABP8QXU7_9SPHI</name>
<evidence type="ECO:0000256" key="2">
    <source>
        <dbReference type="ARBA" id="ARBA00023015"/>
    </source>
</evidence>
<evidence type="ECO:0000256" key="4">
    <source>
        <dbReference type="ARBA" id="ARBA00023125"/>
    </source>
</evidence>
<dbReference type="InterPro" id="IPR039425">
    <property type="entry name" value="RNA_pol_sigma-70-like"/>
</dbReference>
<evidence type="ECO:0000313" key="8">
    <source>
        <dbReference type="EMBL" id="GAA4512860.1"/>
    </source>
</evidence>
<dbReference type="Gene3D" id="1.10.10.10">
    <property type="entry name" value="Winged helix-like DNA-binding domain superfamily/Winged helix DNA-binding domain"/>
    <property type="match status" value="1"/>
</dbReference>
<proteinExistence type="inferred from homology"/>
<dbReference type="Gene3D" id="1.10.1740.10">
    <property type="match status" value="1"/>
</dbReference>
<gene>
    <name evidence="8" type="ORF">GCM10023173_07620</name>
</gene>
<organism evidence="8 9">
    <name type="scientific">Sphingobacterium thermophilum</name>
    <dbReference type="NCBI Taxonomy" id="768534"/>
    <lineage>
        <taxon>Bacteria</taxon>
        <taxon>Pseudomonadati</taxon>
        <taxon>Bacteroidota</taxon>
        <taxon>Sphingobacteriia</taxon>
        <taxon>Sphingobacteriales</taxon>
        <taxon>Sphingobacteriaceae</taxon>
        <taxon>Sphingobacterium</taxon>
    </lineage>
</organism>
<keyword evidence="2" id="KW-0805">Transcription regulation</keyword>
<dbReference type="InterPro" id="IPR013249">
    <property type="entry name" value="RNA_pol_sigma70_r4_t2"/>
</dbReference>
<evidence type="ECO:0000259" key="7">
    <source>
        <dbReference type="Pfam" id="PF08281"/>
    </source>
</evidence>
<dbReference type="InterPro" id="IPR013325">
    <property type="entry name" value="RNA_pol_sigma_r2"/>
</dbReference>
<dbReference type="InterPro" id="IPR014284">
    <property type="entry name" value="RNA_pol_sigma-70_dom"/>
</dbReference>
<reference evidence="9" key="1">
    <citation type="journal article" date="2019" name="Int. J. Syst. Evol. Microbiol.">
        <title>The Global Catalogue of Microorganisms (GCM) 10K type strain sequencing project: providing services to taxonomists for standard genome sequencing and annotation.</title>
        <authorList>
            <consortium name="The Broad Institute Genomics Platform"/>
            <consortium name="The Broad Institute Genome Sequencing Center for Infectious Disease"/>
            <person name="Wu L."/>
            <person name="Ma J."/>
        </authorList>
    </citation>
    <scope>NUCLEOTIDE SEQUENCE [LARGE SCALE GENOMIC DNA]</scope>
    <source>
        <strain evidence="9">JCM 17858</strain>
    </source>
</reference>
<accession>A0ABP8QXU7</accession>
<evidence type="ECO:0000256" key="3">
    <source>
        <dbReference type="ARBA" id="ARBA00023082"/>
    </source>
</evidence>
<evidence type="ECO:0000313" key="9">
    <source>
        <dbReference type="Proteomes" id="UP001500394"/>
    </source>
</evidence>
<evidence type="ECO:0000256" key="5">
    <source>
        <dbReference type="ARBA" id="ARBA00023163"/>
    </source>
</evidence>
<dbReference type="PANTHER" id="PTHR43133">
    <property type="entry name" value="RNA POLYMERASE ECF-TYPE SIGMA FACTO"/>
    <property type="match status" value="1"/>
</dbReference>
<dbReference type="InterPro" id="IPR036388">
    <property type="entry name" value="WH-like_DNA-bd_sf"/>
</dbReference>
<dbReference type="SUPFAM" id="SSF88659">
    <property type="entry name" value="Sigma3 and sigma4 domains of RNA polymerase sigma factors"/>
    <property type="match status" value="1"/>
</dbReference>
<dbReference type="SUPFAM" id="SSF88946">
    <property type="entry name" value="Sigma2 domain of RNA polymerase sigma factors"/>
    <property type="match status" value="1"/>
</dbReference>
<feature type="domain" description="RNA polymerase sigma-70 region 2" evidence="6">
    <location>
        <begin position="3"/>
        <end position="65"/>
    </location>
</feature>
<protein>
    <submittedName>
        <fullName evidence="8">Sigma-70 family RNA polymerase sigma factor</fullName>
    </submittedName>
</protein>
<dbReference type="EMBL" id="BAABGR010000006">
    <property type="protein sequence ID" value="GAA4512860.1"/>
    <property type="molecule type" value="Genomic_DNA"/>
</dbReference>
<feature type="domain" description="RNA polymerase sigma factor 70 region 4 type 2" evidence="7">
    <location>
        <begin position="94"/>
        <end position="144"/>
    </location>
</feature>